<gene>
    <name evidence="1" type="ORF">BTMF_LOCUS5359</name>
</gene>
<dbReference type="WBParaSite" id="BTMF_0000610501-mRNA-1">
    <property type="protein sequence ID" value="BTMF_0000610501-mRNA-1"/>
    <property type="gene ID" value="BTMF_0000610501"/>
</dbReference>
<keyword evidence="2" id="KW-1185">Reference proteome</keyword>
<evidence type="ECO:0000313" key="1">
    <source>
        <dbReference type="EMBL" id="VDO18000.1"/>
    </source>
</evidence>
<reference evidence="3" key="1">
    <citation type="submission" date="2017-02" db="UniProtKB">
        <authorList>
            <consortium name="WormBaseParasite"/>
        </authorList>
    </citation>
    <scope>IDENTIFICATION</scope>
</reference>
<evidence type="ECO:0000313" key="3">
    <source>
        <dbReference type="WBParaSite" id="BTMF_0000610501-mRNA-1"/>
    </source>
</evidence>
<sequence length="36" mass="4116">MAATESAYDAKAVYHVQMDLEHLEWPHQMASLVVDQ</sequence>
<organism evidence="3">
    <name type="scientific">Brugia timori</name>
    <dbReference type="NCBI Taxonomy" id="42155"/>
    <lineage>
        <taxon>Eukaryota</taxon>
        <taxon>Metazoa</taxon>
        <taxon>Ecdysozoa</taxon>
        <taxon>Nematoda</taxon>
        <taxon>Chromadorea</taxon>
        <taxon>Rhabditida</taxon>
        <taxon>Spirurina</taxon>
        <taxon>Spiruromorpha</taxon>
        <taxon>Filarioidea</taxon>
        <taxon>Onchocercidae</taxon>
        <taxon>Brugia</taxon>
    </lineage>
</organism>
<name>A0A0R3QI77_9BILA</name>
<proteinExistence type="predicted"/>
<dbReference type="AlphaFoldDB" id="A0A0R3QI77"/>
<evidence type="ECO:0000313" key="2">
    <source>
        <dbReference type="Proteomes" id="UP000280834"/>
    </source>
</evidence>
<dbReference type="Proteomes" id="UP000280834">
    <property type="component" value="Unassembled WGS sequence"/>
</dbReference>
<dbReference type="EMBL" id="UZAG01005717">
    <property type="protein sequence ID" value="VDO18000.1"/>
    <property type="molecule type" value="Genomic_DNA"/>
</dbReference>
<protein>
    <submittedName>
        <fullName evidence="3">rRNA maturation RNase YbeY</fullName>
    </submittedName>
</protein>
<reference evidence="1 2" key="2">
    <citation type="submission" date="2018-11" db="EMBL/GenBank/DDBJ databases">
        <authorList>
            <consortium name="Pathogen Informatics"/>
        </authorList>
    </citation>
    <scope>NUCLEOTIDE SEQUENCE [LARGE SCALE GENOMIC DNA]</scope>
</reference>
<accession>A0A0R3QI77</accession>